<accession>A0A3S0HZP6</accession>
<reference evidence="2 3" key="1">
    <citation type="submission" date="2018-12" db="EMBL/GenBank/DDBJ databases">
        <authorList>
            <person name="Yang Y."/>
        </authorList>
    </citation>
    <scope>NUCLEOTIDE SEQUENCE [LARGE SCALE GENOMIC DNA]</scope>
    <source>
        <strain evidence="2 3">L-25-5w-1</strain>
    </source>
</reference>
<protein>
    <recommendedName>
        <fullName evidence="1">Carboxymuconolactone decarboxylase-like domain-containing protein</fullName>
    </recommendedName>
</protein>
<organism evidence="2 3">
    <name type="scientific">Azospirillum griseum</name>
    <dbReference type="NCBI Taxonomy" id="2496639"/>
    <lineage>
        <taxon>Bacteria</taxon>
        <taxon>Pseudomonadati</taxon>
        <taxon>Pseudomonadota</taxon>
        <taxon>Alphaproteobacteria</taxon>
        <taxon>Rhodospirillales</taxon>
        <taxon>Azospirillaceae</taxon>
        <taxon>Azospirillum</taxon>
    </lineage>
</organism>
<dbReference type="InterPro" id="IPR003779">
    <property type="entry name" value="CMD-like"/>
</dbReference>
<dbReference type="Proteomes" id="UP000277007">
    <property type="component" value="Unassembled WGS sequence"/>
</dbReference>
<dbReference type="InterPro" id="IPR029032">
    <property type="entry name" value="AhpD-like"/>
</dbReference>
<evidence type="ECO:0000313" key="3">
    <source>
        <dbReference type="Proteomes" id="UP000277007"/>
    </source>
</evidence>
<dbReference type="PANTHER" id="PTHR35446">
    <property type="entry name" value="SI:CH211-175M2.5"/>
    <property type="match status" value="1"/>
</dbReference>
<dbReference type="PANTHER" id="PTHR35446:SF2">
    <property type="entry name" value="CARBOXYMUCONOLACTONE DECARBOXYLASE-LIKE DOMAIN-CONTAINING PROTEIN"/>
    <property type="match status" value="1"/>
</dbReference>
<keyword evidence="3" id="KW-1185">Reference proteome</keyword>
<gene>
    <name evidence="2" type="ORF">EJ903_15625</name>
</gene>
<dbReference type="RefSeq" id="WP_126617068.1">
    <property type="nucleotide sequence ID" value="NZ_JBHUCY010000009.1"/>
</dbReference>
<dbReference type="EMBL" id="RXMA01000014">
    <property type="protein sequence ID" value="RTR18663.1"/>
    <property type="molecule type" value="Genomic_DNA"/>
</dbReference>
<dbReference type="Gene3D" id="1.20.1290.10">
    <property type="entry name" value="AhpD-like"/>
    <property type="match status" value="2"/>
</dbReference>
<feature type="domain" description="Carboxymuconolactone decarboxylase-like" evidence="1">
    <location>
        <begin position="238"/>
        <end position="314"/>
    </location>
</feature>
<dbReference type="NCBIfam" id="TIGR01926">
    <property type="entry name" value="peroxid_rel"/>
    <property type="match status" value="1"/>
</dbReference>
<dbReference type="OrthoDB" id="3667834at2"/>
<dbReference type="AlphaFoldDB" id="A0A3S0HZP6"/>
<dbReference type="Pfam" id="PF02627">
    <property type="entry name" value="CMD"/>
    <property type="match status" value="1"/>
</dbReference>
<dbReference type="InterPro" id="IPR010195">
    <property type="entry name" value="Uncharacterised_peroxidase-rel"/>
</dbReference>
<name>A0A3S0HZP6_9PROT</name>
<sequence>MTSQTIDRADTGLDAVGATVTPDLIDRLAGFVDGAPLLALRVTRADARARAQAAHDALLFPQRPGRLPAAERATLAARLAELSGDDALAAHYRALVADGEDARPALVAHVDRVALSPRDSRPEHLRALEAAGLDAHAIVALSQLIALVSFQARVLAGLRALDGRGRDGVEPFAGVPVPADPAIAFTTDTLEWRPWLPPVVLDEASEEQRRALAVTPSNTAIGAYSLVLAHEPESLLHRTPLFNGILYAPRGLPRSDREFASAVESVVNGCVYCASVHTRRFVELTGERGPVEALFAHGIVGLSDQPRLSAIARAAARLTATPAALANDDVVALRSAGLSDGDIHDVILSVAIFAWANRLMLSLGEAVR</sequence>
<comment type="caution">
    <text evidence="2">The sequence shown here is derived from an EMBL/GenBank/DDBJ whole genome shotgun (WGS) entry which is preliminary data.</text>
</comment>
<dbReference type="GO" id="GO:0051920">
    <property type="term" value="F:peroxiredoxin activity"/>
    <property type="evidence" value="ECO:0007669"/>
    <property type="project" value="InterPro"/>
</dbReference>
<proteinExistence type="predicted"/>
<evidence type="ECO:0000313" key="2">
    <source>
        <dbReference type="EMBL" id="RTR18663.1"/>
    </source>
</evidence>
<dbReference type="SUPFAM" id="SSF69118">
    <property type="entry name" value="AhpD-like"/>
    <property type="match status" value="2"/>
</dbReference>
<evidence type="ECO:0000259" key="1">
    <source>
        <dbReference type="Pfam" id="PF02627"/>
    </source>
</evidence>